<keyword evidence="2" id="KW-1185">Reference proteome</keyword>
<proteinExistence type="predicted"/>
<gene>
    <name evidence="1" type="ORF">FKX85_08240</name>
</gene>
<dbReference type="Proteomes" id="UP000316614">
    <property type="component" value="Chromosome"/>
</dbReference>
<dbReference type="OrthoDB" id="839869at2"/>
<reference evidence="1 2" key="1">
    <citation type="submission" date="2019-06" db="EMBL/GenBank/DDBJ databases">
        <title>Echinicola alkalisoli sp. nov. isolated from saline soil.</title>
        <authorList>
            <person name="Sun J.-Q."/>
            <person name="Xu L."/>
        </authorList>
    </citation>
    <scope>NUCLEOTIDE SEQUENCE [LARGE SCALE GENOMIC DNA]</scope>
    <source>
        <strain evidence="1 2">LN3S3</strain>
    </source>
</reference>
<protein>
    <submittedName>
        <fullName evidence="1">Uncharacterized protein</fullName>
    </submittedName>
</protein>
<sequence length="73" mass="7587">MPRVLIAASVAAMGVGVFQVFDAEAMTTGGGLEYVPTKCVAVHPDGSEDDLGPSNDCTDGDSNCQDNDCSRFM</sequence>
<accession>A0A514CGS6</accession>
<name>A0A514CGS6_9BACT</name>
<dbReference type="AlphaFoldDB" id="A0A514CGS6"/>
<dbReference type="KEGG" id="echi:FKX85_08240"/>
<dbReference type="RefSeq" id="WP_141614278.1">
    <property type="nucleotide sequence ID" value="NZ_CP041253.1"/>
</dbReference>
<dbReference type="EMBL" id="CP041253">
    <property type="protein sequence ID" value="QDH79026.1"/>
    <property type="molecule type" value="Genomic_DNA"/>
</dbReference>
<organism evidence="1 2">
    <name type="scientific">Echinicola soli</name>
    <dbReference type="NCBI Taxonomy" id="2591634"/>
    <lineage>
        <taxon>Bacteria</taxon>
        <taxon>Pseudomonadati</taxon>
        <taxon>Bacteroidota</taxon>
        <taxon>Cytophagia</taxon>
        <taxon>Cytophagales</taxon>
        <taxon>Cyclobacteriaceae</taxon>
        <taxon>Echinicola</taxon>
    </lineage>
</organism>
<evidence type="ECO:0000313" key="2">
    <source>
        <dbReference type="Proteomes" id="UP000316614"/>
    </source>
</evidence>
<evidence type="ECO:0000313" key="1">
    <source>
        <dbReference type="EMBL" id="QDH79026.1"/>
    </source>
</evidence>